<dbReference type="Gene3D" id="2.40.50.540">
    <property type="match status" value="1"/>
</dbReference>
<protein>
    <recommendedName>
        <fullName evidence="1">NlpE C-terminal OB domain-containing protein</fullName>
    </recommendedName>
</protein>
<dbReference type="InterPro" id="IPR033450">
    <property type="entry name" value="NlpE_C"/>
</dbReference>
<gene>
    <name evidence="2" type="ORF">DL796_07725</name>
</gene>
<comment type="caution">
    <text evidence="2">The sequence shown here is derived from an EMBL/GenBank/DDBJ whole genome shotgun (WGS) entry which is preliminary data.</text>
</comment>
<keyword evidence="3" id="KW-1185">Reference proteome</keyword>
<proteinExistence type="predicted"/>
<dbReference type="EMBL" id="QICH01000002">
    <property type="protein sequence ID" value="PXF63317.1"/>
    <property type="molecule type" value="Genomic_DNA"/>
</dbReference>
<evidence type="ECO:0000259" key="1">
    <source>
        <dbReference type="Pfam" id="PF17185"/>
    </source>
</evidence>
<dbReference type="RefSeq" id="WP_110201120.1">
    <property type="nucleotide sequence ID" value="NZ_QICH01000002.1"/>
</dbReference>
<dbReference type="Pfam" id="PF17185">
    <property type="entry name" value="NlpE_C"/>
    <property type="match status" value="1"/>
</dbReference>
<dbReference type="AlphaFoldDB" id="A0A318D8Y5"/>
<reference evidence="2 3" key="1">
    <citation type="submission" date="2018-05" db="EMBL/GenBank/DDBJ databases">
        <title>Kangiella spongicola genome sequence.</title>
        <authorList>
            <person name="Maclea K.S."/>
            <person name="Goen A.E."/>
            <person name="Kelley C."/>
            <person name="Underriner A."/>
            <person name="Silverwood T."/>
            <person name="Trachtenberg A.M."/>
        </authorList>
    </citation>
    <scope>NUCLEOTIDE SEQUENCE [LARGE SCALE GENOMIC DNA]</scope>
    <source>
        <strain evidence="2 3">ATCC BAA-2076</strain>
    </source>
</reference>
<accession>A0A318D8Y5</accession>
<dbReference type="OrthoDB" id="5348860at2"/>
<evidence type="ECO:0000313" key="3">
    <source>
        <dbReference type="Proteomes" id="UP000247689"/>
    </source>
</evidence>
<feature type="domain" description="NlpE C-terminal OB" evidence="1">
    <location>
        <begin position="33"/>
        <end position="125"/>
    </location>
</feature>
<dbReference type="InterPro" id="IPR038139">
    <property type="entry name" value="NlpE_C_sf"/>
</dbReference>
<organism evidence="2 3">
    <name type="scientific">Kangiella spongicola</name>
    <dbReference type="NCBI Taxonomy" id="796379"/>
    <lineage>
        <taxon>Bacteria</taxon>
        <taxon>Pseudomonadati</taxon>
        <taxon>Pseudomonadota</taxon>
        <taxon>Gammaproteobacteria</taxon>
        <taxon>Kangiellales</taxon>
        <taxon>Kangiellaceae</taxon>
        <taxon>Kangiella</taxon>
    </lineage>
</organism>
<name>A0A318D8Y5_9GAMM</name>
<dbReference type="PROSITE" id="PS51257">
    <property type="entry name" value="PROKAR_LIPOPROTEIN"/>
    <property type="match status" value="1"/>
</dbReference>
<sequence length="125" mass="14009">MKTLIKVISIGVVIAMTQSCSIFEQSTSPVNATTSVTKGSYMYGSEVSSFQPCGTEKELWVIGDETITGELHNDYMEMVEKPYEQVFVRFRGHQLEKANEGFAADYDGQFKVTEVVTMQKDDICQ</sequence>
<evidence type="ECO:0000313" key="2">
    <source>
        <dbReference type="EMBL" id="PXF63317.1"/>
    </source>
</evidence>
<dbReference type="Proteomes" id="UP000247689">
    <property type="component" value="Unassembled WGS sequence"/>
</dbReference>